<feature type="binding site" evidence="5">
    <location>
        <position position="86"/>
    </location>
    <ligand>
        <name>S-adenosyl-L-methionine</name>
        <dbReference type="ChEBI" id="CHEBI:59789"/>
    </ligand>
</feature>
<reference evidence="6 9" key="2">
    <citation type="submission" date="2016-11" db="EMBL/GenBank/DDBJ databases">
        <title>Genomic analysis of Caldithrix abyssi and proposal of a novel bacterial phylum Caldithrichaeota.</title>
        <authorList>
            <person name="Kublanov I."/>
            <person name="Sigalova O."/>
            <person name="Gavrilov S."/>
            <person name="Lebedinsky A."/>
            <person name="Ivanova N."/>
            <person name="Daum C."/>
            <person name="Reddy T."/>
            <person name="Klenk H.P."/>
            <person name="Goker M."/>
            <person name="Reva O."/>
            <person name="Miroshnichenko M."/>
            <person name="Kyprides N."/>
            <person name="Woyke T."/>
            <person name="Gelfand M."/>
        </authorList>
    </citation>
    <scope>NUCLEOTIDE SEQUENCE [LARGE SCALE GENOMIC DNA]</scope>
    <source>
        <strain evidence="6 9">LF13</strain>
    </source>
</reference>
<name>H1XR13_CALAY</name>
<accession>H1XR13</accession>
<dbReference type="UniPathway" id="UPA00079">
    <property type="reaction ID" value="UER00169"/>
</dbReference>
<evidence type="ECO:0000313" key="7">
    <source>
        <dbReference type="EMBL" id="EHO40107.1"/>
    </source>
</evidence>
<dbReference type="EMBL" id="CP018099">
    <property type="protein sequence ID" value="APF20028.1"/>
    <property type="molecule type" value="Genomic_DNA"/>
</dbReference>
<keyword evidence="3 5" id="KW-0808">Transferase</keyword>
<dbReference type="InParanoid" id="H1XR13"/>
<keyword evidence="8" id="KW-1185">Reference proteome</keyword>
<comment type="caution">
    <text evidence="5">Lacks conserved residue(s) required for the propagation of feature annotation.</text>
</comment>
<dbReference type="eggNOG" id="COG2226">
    <property type="taxonomic scope" value="Bacteria"/>
</dbReference>
<dbReference type="Proteomes" id="UP000004671">
    <property type="component" value="Chromosome"/>
</dbReference>
<dbReference type="EMBL" id="CM001402">
    <property type="protein sequence ID" value="EHO40107.1"/>
    <property type="molecule type" value="Genomic_DNA"/>
</dbReference>
<dbReference type="RefSeq" id="WP_006927027.1">
    <property type="nucleotide sequence ID" value="NZ_CM001402.1"/>
</dbReference>
<reference evidence="7 8" key="1">
    <citation type="submission" date="2011-09" db="EMBL/GenBank/DDBJ databases">
        <title>The permanent draft genome of Caldithrix abyssi DSM 13497.</title>
        <authorList>
            <consortium name="US DOE Joint Genome Institute (JGI-PGF)"/>
            <person name="Lucas S."/>
            <person name="Han J."/>
            <person name="Lapidus A."/>
            <person name="Bruce D."/>
            <person name="Goodwin L."/>
            <person name="Pitluck S."/>
            <person name="Peters L."/>
            <person name="Kyrpides N."/>
            <person name="Mavromatis K."/>
            <person name="Ivanova N."/>
            <person name="Mikhailova N."/>
            <person name="Chertkov O."/>
            <person name="Detter J.C."/>
            <person name="Tapia R."/>
            <person name="Han C."/>
            <person name="Land M."/>
            <person name="Hauser L."/>
            <person name="Markowitz V."/>
            <person name="Cheng J.-F."/>
            <person name="Hugenholtz P."/>
            <person name="Woyke T."/>
            <person name="Wu D."/>
            <person name="Spring S."/>
            <person name="Brambilla E."/>
            <person name="Klenk H.-P."/>
            <person name="Eisen J.A."/>
        </authorList>
    </citation>
    <scope>NUCLEOTIDE SEQUENCE [LARGE SCALE GENOMIC DNA]</scope>
    <source>
        <strain evidence="7 8">DSM 13497</strain>
    </source>
</reference>
<comment type="catalytic activity">
    <reaction evidence="5">
        <text>a 2-demethylmenaquinol + S-adenosyl-L-methionine = a menaquinol + S-adenosyl-L-homocysteine + H(+)</text>
        <dbReference type="Rhea" id="RHEA:42640"/>
        <dbReference type="Rhea" id="RHEA-COMP:9539"/>
        <dbReference type="Rhea" id="RHEA-COMP:9563"/>
        <dbReference type="ChEBI" id="CHEBI:15378"/>
        <dbReference type="ChEBI" id="CHEBI:18151"/>
        <dbReference type="ChEBI" id="CHEBI:55437"/>
        <dbReference type="ChEBI" id="CHEBI:57856"/>
        <dbReference type="ChEBI" id="CHEBI:59789"/>
        <dbReference type="EC" id="2.1.1.163"/>
    </reaction>
</comment>
<evidence type="ECO:0000256" key="2">
    <source>
        <dbReference type="ARBA" id="ARBA00022603"/>
    </source>
</evidence>
<evidence type="ECO:0000313" key="9">
    <source>
        <dbReference type="Proteomes" id="UP000183868"/>
    </source>
</evidence>
<dbReference type="NCBIfam" id="NF001244">
    <property type="entry name" value="PRK00216.1-5"/>
    <property type="match status" value="1"/>
</dbReference>
<dbReference type="AlphaFoldDB" id="H1XR13"/>
<keyword evidence="7" id="KW-0830">Ubiquinone</keyword>
<dbReference type="HOGENOM" id="CLU_037990_0_0_0"/>
<dbReference type="CDD" id="cd02440">
    <property type="entry name" value="AdoMet_MTases"/>
    <property type="match status" value="1"/>
</dbReference>
<sequence length="244" mass="27972">MAEPQMVLEPGKQKKHYVRNMFNAIAHRYDFLNHFLSFGIDILWRKKAVRKLQVSDEHRVLDLACGTADFALEAIRQKGCQVVGVDIALRMLKFARPKIADEKIRSRLALINADGENLPFKEHSFHGMTIAFGIRNMGDMQRALKEINRVLTLDGQAIILEFSLPTFFLFRQLYLFYFKNILPLIGRLVSKDPAAYSYLPASVEKFPSIGEFTAQLKMAGFDRVEHWKLLNGVAVIYRATKIIP</sequence>
<dbReference type="GO" id="GO:0032259">
    <property type="term" value="P:methylation"/>
    <property type="evidence" value="ECO:0007669"/>
    <property type="project" value="UniProtKB-KW"/>
</dbReference>
<keyword evidence="2 5" id="KW-0489">Methyltransferase</keyword>
<proteinExistence type="inferred from homology"/>
<dbReference type="GO" id="GO:0009234">
    <property type="term" value="P:menaquinone biosynthetic process"/>
    <property type="evidence" value="ECO:0007669"/>
    <property type="project" value="UniProtKB-UniRule"/>
</dbReference>
<comment type="similarity">
    <text evidence="5">Belongs to the class I-like SAM-binding methyltransferase superfamily. MenG/UbiE family.</text>
</comment>
<protein>
    <recommendedName>
        <fullName evidence="5">Demethylmenaquinone methyltransferase</fullName>
        <ecNumber evidence="5">2.1.1.163</ecNumber>
    </recommendedName>
</protein>
<dbReference type="KEGG" id="caby:Cabys_3280"/>
<evidence type="ECO:0000256" key="4">
    <source>
        <dbReference type="ARBA" id="ARBA00022691"/>
    </source>
</evidence>
<evidence type="ECO:0000313" key="8">
    <source>
        <dbReference type="Proteomes" id="UP000004671"/>
    </source>
</evidence>
<dbReference type="EC" id="2.1.1.163" evidence="5"/>
<dbReference type="PaxDb" id="880073-Calab_0462"/>
<dbReference type="HAMAP" id="MF_01813">
    <property type="entry name" value="MenG_UbiE_methyltr"/>
    <property type="match status" value="1"/>
</dbReference>
<dbReference type="Pfam" id="PF01209">
    <property type="entry name" value="Ubie_methyltran"/>
    <property type="match status" value="1"/>
</dbReference>
<gene>
    <name evidence="5 6" type="primary">menG</name>
    <name evidence="6" type="ORF">Cabys_3280</name>
    <name evidence="7" type="ORF">Calab_0462</name>
</gene>
<dbReference type="SUPFAM" id="SSF53335">
    <property type="entry name" value="S-adenosyl-L-methionine-dependent methyltransferases"/>
    <property type="match status" value="1"/>
</dbReference>
<dbReference type="PANTHER" id="PTHR43591:SF24">
    <property type="entry name" value="2-METHOXY-6-POLYPRENYL-1,4-BENZOQUINOL METHYLASE, MITOCHONDRIAL"/>
    <property type="match status" value="1"/>
</dbReference>
<organism evidence="7 8">
    <name type="scientific">Caldithrix abyssi DSM 13497</name>
    <dbReference type="NCBI Taxonomy" id="880073"/>
    <lineage>
        <taxon>Bacteria</taxon>
        <taxon>Pseudomonadati</taxon>
        <taxon>Calditrichota</taxon>
        <taxon>Calditrichia</taxon>
        <taxon>Calditrichales</taxon>
        <taxon>Calditrichaceae</taxon>
        <taxon>Caldithrix</taxon>
    </lineage>
</organism>
<evidence type="ECO:0000256" key="1">
    <source>
        <dbReference type="ARBA" id="ARBA00022428"/>
    </source>
</evidence>
<dbReference type="NCBIfam" id="TIGR01934">
    <property type="entry name" value="MenG_MenH_UbiE"/>
    <property type="match status" value="1"/>
</dbReference>
<dbReference type="FunCoup" id="H1XR13">
    <property type="interactions" value="444"/>
</dbReference>
<dbReference type="PROSITE" id="PS01183">
    <property type="entry name" value="UBIE_1"/>
    <property type="match status" value="1"/>
</dbReference>
<dbReference type="Proteomes" id="UP000183868">
    <property type="component" value="Chromosome"/>
</dbReference>
<dbReference type="Gene3D" id="3.40.50.150">
    <property type="entry name" value="Vaccinia Virus protein VP39"/>
    <property type="match status" value="1"/>
</dbReference>
<evidence type="ECO:0000256" key="5">
    <source>
        <dbReference type="HAMAP-Rule" id="MF_01813"/>
    </source>
</evidence>
<dbReference type="PANTHER" id="PTHR43591">
    <property type="entry name" value="METHYLTRANSFERASE"/>
    <property type="match status" value="1"/>
</dbReference>
<feature type="binding site" evidence="5">
    <location>
        <position position="67"/>
    </location>
    <ligand>
        <name>S-adenosyl-L-methionine</name>
        <dbReference type="ChEBI" id="CHEBI:59789"/>
    </ligand>
</feature>
<dbReference type="PROSITE" id="PS51608">
    <property type="entry name" value="SAM_MT_UBIE"/>
    <property type="match status" value="1"/>
</dbReference>
<dbReference type="STRING" id="880073.Cabys_3280"/>
<evidence type="ECO:0000313" key="6">
    <source>
        <dbReference type="EMBL" id="APF20028.1"/>
    </source>
</evidence>
<evidence type="ECO:0000256" key="3">
    <source>
        <dbReference type="ARBA" id="ARBA00022679"/>
    </source>
</evidence>
<comment type="function">
    <text evidence="5">Methyltransferase required for the conversion of demethylmenaquinol (DMKH2) to menaquinol (MKH2).</text>
</comment>
<keyword evidence="4 5" id="KW-0949">S-adenosyl-L-methionine</keyword>
<dbReference type="InterPro" id="IPR004033">
    <property type="entry name" value="UbiE/COQ5_MeTrFase"/>
</dbReference>
<comment type="pathway">
    <text evidence="5">Quinol/quinone metabolism; menaquinone biosynthesis; menaquinol from 1,4-dihydroxy-2-naphthoate: step 2/2.</text>
</comment>
<dbReference type="InterPro" id="IPR023576">
    <property type="entry name" value="UbiE/COQ5_MeTrFase_CS"/>
</dbReference>
<dbReference type="GO" id="GO:0043770">
    <property type="term" value="F:demethylmenaquinone methyltransferase activity"/>
    <property type="evidence" value="ECO:0007669"/>
    <property type="project" value="UniProtKB-UniRule"/>
</dbReference>
<keyword evidence="1 5" id="KW-0474">Menaquinone biosynthesis</keyword>
<feature type="binding site" evidence="5">
    <location>
        <begin position="114"/>
        <end position="115"/>
    </location>
    <ligand>
        <name>S-adenosyl-L-methionine</name>
        <dbReference type="ChEBI" id="CHEBI:59789"/>
    </ligand>
</feature>
<dbReference type="InterPro" id="IPR029063">
    <property type="entry name" value="SAM-dependent_MTases_sf"/>
</dbReference>